<dbReference type="PANTHER" id="PTHR43038:SF3">
    <property type="entry name" value="ABC TRANSPORTER G FAMILY MEMBER 20 ISOFORM X1"/>
    <property type="match status" value="1"/>
</dbReference>
<evidence type="ECO:0000259" key="3">
    <source>
        <dbReference type="PROSITE" id="PS50893"/>
    </source>
</evidence>
<comment type="caution">
    <text evidence="4">The sequence shown here is derived from an EMBL/GenBank/DDBJ whole genome shotgun (WGS) entry which is preliminary data.</text>
</comment>
<dbReference type="GO" id="GO:0005524">
    <property type="term" value="F:ATP binding"/>
    <property type="evidence" value="ECO:0007669"/>
    <property type="project" value="UniProtKB-KW"/>
</dbReference>
<dbReference type="PANTHER" id="PTHR43038">
    <property type="entry name" value="ATP-BINDING CASSETTE, SUB-FAMILY H, MEMBER 1"/>
    <property type="match status" value="1"/>
</dbReference>
<accession>M0MJ31</accession>
<evidence type="ECO:0000256" key="2">
    <source>
        <dbReference type="ARBA" id="ARBA00022840"/>
    </source>
</evidence>
<evidence type="ECO:0000256" key="1">
    <source>
        <dbReference type="ARBA" id="ARBA00022741"/>
    </source>
</evidence>
<dbReference type="PATRIC" id="fig|1227455.4.peg.1798"/>
<evidence type="ECO:0000313" key="5">
    <source>
        <dbReference type="Proteomes" id="UP000011669"/>
    </source>
</evidence>
<name>M0MJ31_9EURY</name>
<dbReference type="CDD" id="cd03230">
    <property type="entry name" value="ABC_DR_subfamily_A"/>
    <property type="match status" value="1"/>
</dbReference>
<sequence length="272" mass="29522">MSAYLQTRMTTASDVSITLDGFSRSFGAITALDDVDLTIDGPQIVGVAGPNGSGKTTLIRCLLGLLRPSNGSARVNDTDPADLRSTERARIGYMPQHEAVYNDLTVRENVDFFARLYGVRDREAAVERAIEFVDLGERTDAAVTELSGGMVRRTSLACALVHDPDVLLLDEPTVGVDPELRASMWTSFRERRDAGALMMVSTHYLGEATNCDRVLFLRDGRVLAFDAPESFLDATGTTDLEDAFLALLDRRTATNRDGTGTPGADDAVEVVR</sequence>
<gene>
    <name evidence="4" type="ORF">C449_08779</name>
</gene>
<dbReference type="SUPFAM" id="SSF52540">
    <property type="entry name" value="P-loop containing nucleoside triphosphate hydrolases"/>
    <property type="match status" value="1"/>
</dbReference>
<dbReference type="InterPro" id="IPR003593">
    <property type="entry name" value="AAA+_ATPase"/>
</dbReference>
<protein>
    <submittedName>
        <fullName evidence="4">ABC transporter ATP-binding protein</fullName>
    </submittedName>
</protein>
<evidence type="ECO:0000313" key="4">
    <source>
        <dbReference type="EMBL" id="EMA44739.1"/>
    </source>
</evidence>
<dbReference type="Gene3D" id="3.40.50.300">
    <property type="entry name" value="P-loop containing nucleotide triphosphate hydrolases"/>
    <property type="match status" value="1"/>
</dbReference>
<organism evidence="4 5">
    <name type="scientific">Halococcus saccharolyticus DSM 5350</name>
    <dbReference type="NCBI Taxonomy" id="1227455"/>
    <lineage>
        <taxon>Archaea</taxon>
        <taxon>Methanobacteriati</taxon>
        <taxon>Methanobacteriota</taxon>
        <taxon>Stenosarchaea group</taxon>
        <taxon>Halobacteria</taxon>
        <taxon>Halobacteriales</taxon>
        <taxon>Halococcaceae</taxon>
        <taxon>Halococcus</taxon>
    </lineage>
</organism>
<dbReference type="Pfam" id="PF00005">
    <property type="entry name" value="ABC_tran"/>
    <property type="match status" value="1"/>
</dbReference>
<dbReference type="InParanoid" id="M0MJ31"/>
<dbReference type="Proteomes" id="UP000011669">
    <property type="component" value="Unassembled WGS sequence"/>
</dbReference>
<dbReference type="InterPro" id="IPR003439">
    <property type="entry name" value="ABC_transporter-like_ATP-bd"/>
</dbReference>
<dbReference type="PROSITE" id="PS50893">
    <property type="entry name" value="ABC_TRANSPORTER_2"/>
    <property type="match status" value="1"/>
</dbReference>
<keyword evidence="1" id="KW-0547">Nucleotide-binding</keyword>
<reference evidence="4 5" key="1">
    <citation type="journal article" date="2014" name="PLoS Genet.">
        <title>Phylogenetically driven sequencing of extremely halophilic archaea reveals strategies for static and dynamic osmo-response.</title>
        <authorList>
            <person name="Becker E.A."/>
            <person name="Seitzer P.M."/>
            <person name="Tritt A."/>
            <person name="Larsen D."/>
            <person name="Krusor M."/>
            <person name="Yao A.I."/>
            <person name="Wu D."/>
            <person name="Madern D."/>
            <person name="Eisen J.A."/>
            <person name="Darling A.E."/>
            <person name="Facciotti M.T."/>
        </authorList>
    </citation>
    <scope>NUCLEOTIDE SEQUENCE [LARGE SCALE GENOMIC DNA]</scope>
    <source>
        <strain evidence="4 5">DSM 5350</strain>
    </source>
</reference>
<keyword evidence="5" id="KW-1185">Reference proteome</keyword>
<dbReference type="EMBL" id="AOMD01000021">
    <property type="protein sequence ID" value="EMA44739.1"/>
    <property type="molecule type" value="Genomic_DNA"/>
</dbReference>
<keyword evidence="2 4" id="KW-0067">ATP-binding</keyword>
<dbReference type="STRING" id="1227455.C449_08779"/>
<dbReference type="GO" id="GO:0016887">
    <property type="term" value="F:ATP hydrolysis activity"/>
    <property type="evidence" value="ECO:0007669"/>
    <property type="project" value="InterPro"/>
</dbReference>
<dbReference type="SMART" id="SM00382">
    <property type="entry name" value="AAA"/>
    <property type="match status" value="1"/>
</dbReference>
<feature type="domain" description="ABC transporter" evidence="3">
    <location>
        <begin position="17"/>
        <end position="244"/>
    </location>
</feature>
<proteinExistence type="predicted"/>
<dbReference type="AlphaFoldDB" id="M0MJ31"/>
<dbReference type="InterPro" id="IPR027417">
    <property type="entry name" value="P-loop_NTPase"/>
</dbReference>